<organism evidence="1 2">
    <name type="scientific">Serratia liquefaciens</name>
    <dbReference type="NCBI Taxonomy" id="614"/>
    <lineage>
        <taxon>Bacteria</taxon>
        <taxon>Pseudomonadati</taxon>
        <taxon>Pseudomonadota</taxon>
        <taxon>Gammaproteobacteria</taxon>
        <taxon>Enterobacterales</taxon>
        <taxon>Yersiniaceae</taxon>
        <taxon>Serratia</taxon>
    </lineage>
</organism>
<dbReference type="Proteomes" id="UP000317572">
    <property type="component" value="Chromosome"/>
</dbReference>
<evidence type="ECO:0000313" key="2">
    <source>
        <dbReference type="Proteomes" id="UP000317572"/>
    </source>
</evidence>
<reference evidence="1 2" key="1">
    <citation type="submission" date="2018-11" db="EMBL/GenBank/DDBJ databases">
        <title>The first complete genome of Serratia liquefaciens isolated from metalophyte plant revel distinctness adaptive mechanisms in an extreme habitat.</title>
        <authorList>
            <person name="Caneschi W.L."/>
            <person name="Sanchez A.B."/>
            <person name="Felestrino E.B."/>
            <person name="Assis R.A.B."/>
            <person name="Lemes C.G.C."/>
            <person name="Cordeiro I.F."/>
            <person name="Fonseca N.P."/>
            <person name="Villa M."/>
            <person name="Vieira I.T."/>
            <person name="Moraes L.A."/>
            <person name="Kamino L.H.Y."/>
            <person name="do Carmo F."/>
            <person name="Garcia C.M."/>
            <person name="Almeida N.F."/>
            <person name="Silva R.S."/>
            <person name="Ferro J.A."/>
            <person name="Ferro M.I.T."/>
            <person name="Varani A.M."/>
            <person name="Ferreira R.M."/>
            <person name="dos Santos V.L."/>
            <person name="Silva U.C."/>
            <person name="Setubal J.C."/>
            <person name="Moreira L.M."/>
        </authorList>
    </citation>
    <scope>NUCLEOTIDE SEQUENCE [LARGE SCALE GENOMIC DNA]</scope>
    <source>
        <strain evidence="1 2">FG3</strain>
    </source>
</reference>
<name>A0A515D530_SERLI</name>
<sequence length="118" mass="13270">MAIGLLLVALIVAGSLAFYFHSNAVRAGEQVMQQEKMLAQQAELIATMQAQDARNRKLMAEQQQREQQLRQRGEIYQRKYQDAIKNNKCAAERVPDAVLELLRGTDTNAARANRSVTP</sequence>
<proteinExistence type="predicted"/>
<protein>
    <submittedName>
        <fullName evidence="1">DUF2570 domain-containing protein</fullName>
    </submittedName>
</protein>
<accession>A0A515D530</accession>
<evidence type="ECO:0000313" key="1">
    <source>
        <dbReference type="EMBL" id="QDL35517.1"/>
    </source>
</evidence>
<gene>
    <name evidence="1" type="ORF">EGO53_20295</name>
</gene>
<dbReference type="EMBL" id="CP033893">
    <property type="protein sequence ID" value="QDL35517.1"/>
    <property type="molecule type" value="Genomic_DNA"/>
</dbReference>
<dbReference type="AlphaFoldDB" id="A0A515D530"/>